<keyword evidence="1" id="KW-0863">Zinc-finger</keyword>
<dbReference type="Gene3D" id="3.30.160.60">
    <property type="entry name" value="Classic Zinc Finger"/>
    <property type="match status" value="1"/>
</dbReference>
<reference evidence="3" key="1">
    <citation type="submission" date="2021-08" db="EMBL/GenBank/DDBJ databases">
        <title>WGS assembly of Ceratopteris richardii.</title>
        <authorList>
            <person name="Marchant D.B."/>
            <person name="Chen G."/>
            <person name="Jenkins J."/>
            <person name="Shu S."/>
            <person name="Leebens-Mack J."/>
            <person name="Grimwood J."/>
            <person name="Schmutz J."/>
            <person name="Soltis P."/>
            <person name="Soltis D."/>
            <person name="Chen Z.-H."/>
        </authorList>
    </citation>
    <scope>NUCLEOTIDE SEQUENCE</scope>
    <source>
        <strain evidence="3">Whitten #5841</strain>
        <tissue evidence="3">Leaf</tissue>
    </source>
</reference>
<sequence>MHWKSDMTSQNALGRKGVSELWNRKCTVRWQCDILRLPPSVNNLCNVESYDWRPTMQKQGLRSVSNAPYSSVSDLQSSSISSFTPHRTACVSLSLMALNLQHGDLYSPSRYTQPSATPEHHACDFCPRFFRSSDGLKQHLRSSHLTTDSSCSSPQTVSETLTNEERLDIKYVACNDCGRPFKEMDALHQHQWDCADHVRVSATPKPNKGTFERKCSLCESRFASAKDLEQHFVKNHPLIELKRREHDCGKWDEVEARFRTAWKKPQVHLYEVHRIFKVYNPGWRRHGDENYRKELKRQMSVTAMVKEMKEDPDLKNTISRDGNELRRYHGTAVKCQLGRPLLPSRTWGTVDENLLQAHSLCTDDACSLCRIIENGFMRSKCRTGRYQRYGKGIYTSQCSSKASNYVRCGVTTRGQEPPPSLVFLSRPFWCLYGLPTGAKLCATIRGHGEPPTQVTKVNQAISAINVR</sequence>
<evidence type="ECO:0000313" key="4">
    <source>
        <dbReference type="Proteomes" id="UP000825935"/>
    </source>
</evidence>
<feature type="domain" description="C2H2-type" evidence="2">
    <location>
        <begin position="121"/>
        <end position="149"/>
    </location>
</feature>
<dbReference type="PANTHER" id="PTHR31681:SF3">
    <property type="entry name" value="OS04G0690100 PROTEIN"/>
    <property type="match status" value="1"/>
</dbReference>
<keyword evidence="1" id="KW-0479">Metal-binding</keyword>
<dbReference type="Proteomes" id="UP000825935">
    <property type="component" value="Chromosome 37"/>
</dbReference>
<organism evidence="3 4">
    <name type="scientific">Ceratopteris richardii</name>
    <name type="common">Triangle waterfern</name>
    <dbReference type="NCBI Taxonomy" id="49495"/>
    <lineage>
        <taxon>Eukaryota</taxon>
        <taxon>Viridiplantae</taxon>
        <taxon>Streptophyta</taxon>
        <taxon>Embryophyta</taxon>
        <taxon>Tracheophyta</taxon>
        <taxon>Polypodiopsida</taxon>
        <taxon>Polypodiidae</taxon>
        <taxon>Polypodiales</taxon>
        <taxon>Pteridineae</taxon>
        <taxon>Pteridaceae</taxon>
        <taxon>Parkerioideae</taxon>
        <taxon>Ceratopteris</taxon>
    </lineage>
</organism>
<dbReference type="SUPFAM" id="SSF57667">
    <property type="entry name" value="beta-beta-alpha zinc fingers"/>
    <property type="match status" value="1"/>
</dbReference>
<keyword evidence="4" id="KW-1185">Reference proteome</keyword>
<dbReference type="SMART" id="SM00355">
    <property type="entry name" value="ZnF_C2H2"/>
    <property type="match status" value="3"/>
</dbReference>
<dbReference type="Pfam" id="PF00096">
    <property type="entry name" value="zf-C2H2"/>
    <property type="match status" value="1"/>
</dbReference>
<accession>A0A8T2Q7Q0</accession>
<proteinExistence type="predicted"/>
<evidence type="ECO:0000259" key="2">
    <source>
        <dbReference type="PROSITE" id="PS50157"/>
    </source>
</evidence>
<dbReference type="InterPro" id="IPR013087">
    <property type="entry name" value="Znf_C2H2_type"/>
</dbReference>
<dbReference type="EMBL" id="CM035442">
    <property type="protein sequence ID" value="KAH7279658.1"/>
    <property type="molecule type" value="Genomic_DNA"/>
</dbReference>
<dbReference type="SUPFAM" id="SSF56399">
    <property type="entry name" value="ADP-ribosylation"/>
    <property type="match status" value="1"/>
</dbReference>
<dbReference type="OrthoDB" id="9514740at2759"/>
<evidence type="ECO:0000256" key="1">
    <source>
        <dbReference type="PROSITE-ProRule" id="PRU00042"/>
    </source>
</evidence>
<name>A0A8T2Q7Q0_CERRI</name>
<dbReference type="PANTHER" id="PTHR31681">
    <property type="entry name" value="C2H2-LIKE ZINC FINGER PROTEIN"/>
    <property type="match status" value="1"/>
</dbReference>
<evidence type="ECO:0000313" key="3">
    <source>
        <dbReference type="EMBL" id="KAH7279658.1"/>
    </source>
</evidence>
<gene>
    <name evidence="3" type="ORF">KP509_37G028600</name>
</gene>
<dbReference type="GO" id="GO:0008270">
    <property type="term" value="F:zinc ion binding"/>
    <property type="evidence" value="ECO:0007669"/>
    <property type="project" value="UniProtKB-KW"/>
</dbReference>
<keyword evidence="1" id="KW-0862">Zinc</keyword>
<dbReference type="AlphaFoldDB" id="A0A8T2Q7Q0"/>
<dbReference type="Gene3D" id="3.90.228.10">
    <property type="match status" value="1"/>
</dbReference>
<comment type="caution">
    <text evidence="3">The sequence shown here is derived from an EMBL/GenBank/DDBJ whole genome shotgun (WGS) entry which is preliminary data.</text>
</comment>
<feature type="domain" description="C2H2-type" evidence="2">
    <location>
        <begin position="172"/>
        <end position="197"/>
    </location>
</feature>
<dbReference type="InterPro" id="IPR036236">
    <property type="entry name" value="Znf_C2H2_sf"/>
</dbReference>
<protein>
    <recommendedName>
        <fullName evidence="2">C2H2-type domain-containing protein</fullName>
    </recommendedName>
</protein>
<dbReference type="PROSITE" id="PS00028">
    <property type="entry name" value="ZINC_FINGER_C2H2_1"/>
    <property type="match status" value="2"/>
</dbReference>
<dbReference type="PROSITE" id="PS50157">
    <property type="entry name" value="ZINC_FINGER_C2H2_2"/>
    <property type="match status" value="2"/>
</dbReference>